<dbReference type="Gene3D" id="3.40.640.10">
    <property type="entry name" value="Type I PLP-dependent aspartate aminotransferase-like (Major domain)"/>
    <property type="match status" value="2"/>
</dbReference>
<dbReference type="PANTHER" id="PTHR43206">
    <property type="entry name" value="AMINOTRANSFERASE"/>
    <property type="match status" value="1"/>
</dbReference>
<keyword evidence="4" id="KW-0808">Transferase</keyword>
<dbReference type="PANTHER" id="PTHR43206:SF1">
    <property type="entry name" value="4-AMINOBUTYRATE AMINOTRANSFERASE, MITOCHONDRIAL"/>
    <property type="match status" value="1"/>
</dbReference>
<dbReference type="PIRSF" id="PIRSF000521">
    <property type="entry name" value="Transaminase_4ab_Lys_Orn"/>
    <property type="match status" value="1"/>
</dbReference>
<dbReference type="Pfam" id="PF00202">
    <property type="entry name" value="Aminotran_3"/>
    <property type="match status" value="1"/>
</dbReference>
<proteinExistence type="inferred from homology"/>
<keyword evidence="7" id="KW-1185">Reference proteome</keyword>
<evidence type="ECO:0000256" key="1">
    <source>
        <dbReference type="ARBA" id="ARBA00001933"/>
    </source>
</evidence>
<dbReference type="InterPro" id="IPR005814">
    <property type="entry name" value="Aminotrans_3"/>
</dbReference>
<dbReference type="InterPro" id="IPR049704">
    <property type="entry name" value="Aminotrans_3_PPA_site"/>
</dbReference>
<dbReference type="PROSITE" id="PS00600">
    <property type="entry name" value="AA_TRANSFER_CLASS_3"/>
    <property type="match status" value="1"/>
</dbReference>
<reference evidence="6 7" key="1">
    <citation type="submission" date="2022-12" db="EMBL/GenBank/DDBJ databases">
        <title>Chromosome-level genome of Tegillarca granosa.</title>
        <authorList>
            <person name="Kim J."/>
        </authorList>
    </citation>
    <scope>NUCLEOTIDE SEQUENCE [LARGE SCALE GENOMIC DNA]</scope>
    <source>
        <strain evidence="6">Teg-2019</strain>
        <tissue evidence="6">Adductor muscle</tissue>
    </source>
</reference>
<evidence type="ECO:0000256" key="5">
    <source>
        <dbReference type="RuleBase" id="RU003560"/>
    </source>
</evidence>
<comment type="similarity">
    <text evidence="2 5">Belongs to the class-III pyridoxal-phosphate-dependent aminotransferase family.</text>
</comment>
<evidence type="ECO:0000313" key="7">
    <source>
        <dbReference type="Proteomes" id="UP001217089"/>
    </source>
</evidence>
<keyword evidence="5" id="KW-0663">Pyridoxal phosphate</keyword>
<protein>
    <recommendedName>
        <fullName evidence="8">4-aminobutyrate aminotransferase</fullName>
    </recommendedName>
</protein>
<dbReference type="InterPro" id="IPR015421">
    <property type="entry name" value="PyrdxlP-dep_Trfase_major"/>
</dbReference>
<dbReference type="SUPFAM" id="SSF53383">
    <property type="entry name" value="PLP-dependent transferases"/>
    <property type="match status" value="1"/>
</dbReference>
<evidence type="ECO:0000313" key="6">
    <source>
        <dbReference type="EMBL" id="KAJ8318907.1"/>
    </source>
</evidence>
<dbReference type="EMBL" id="JARBDR010000214">
    <property type="protein sequence ID" value="KAJ8318907.1"/>
    <property type="molecule type" value="Genomic_DNA"/>
</dbReference>
<sequence>MLFLDNSENKFLNLKCNVCLRRQTIYITVRISNDYVSIPGYNHPSLMAAMRKEDNLVQFINRPALAVHPPSDWAERINNALMRVAPAGLNQVQTMACGACSLEHSQKAMFMSYQRKKRGGKPPTQEELKSCLMNKAPGSPDLTVLSFTNAFHGRTMGALALTHSKWIHKLDFPVPEWPVAHFPDLKYPLEDFVRENMEEENKCLEENEVPLMFDEVQTGCGATGKFWAHENFNLPEVPDIVGFSKKMLTGGFYYKDNLRPAEPFRIFNTWVGDPSKLVLLEAVVNVIKGQNLLLNVQVTGDYLLKGLKDLQKHHAEMFLEVLEAVVKDMSK</sequence>
<name>A0ABQ9FNQ8_TEGGR</name>
<dbReference type="Proteomes" id="UP001217089">
    <property type="component" value="Unassembled WGS sequence"/>
</dbReference>
<comment type="caution">
    <text evidence="6">The sequence shown here is derived from an EMBL/GenBank/DDBJ whole genome shotgun (WGS) entry which is preliminary data.</text>
</comment>
<accession>A0ABQ9FNQ8</accession>
<evidence type="ECO:0000256" key="2">
    <source>
        <dbReference type="ARBA" id="ARBA00008954"/>
    </source>
</evidence>
<keyword evidence="3" id="KW-0032">Aminotransferase</keyword>
<comment type="cofactor">
    <cofactor evidence="1">
        <name>pyridoxal 5'-phosphate</name>
        <dbReference type="ChEBI" id="CHEBI:597326"/>
    </cofactor>
</comment>
<evidence type="ECO:0008006" key="8">
    <source>
        <dbReference type="Google" id="ProtNLM"/>
    </source>
</evidence>
<gene>
    <name evidence="6" type="ORF">KUTeg_003998</name>
</gene>
<organism evidence="6 7">
    <name type="scientific">Tegillarca granosa</name>
    <name type="common">Malaysian cockle</name>
    <name type="synonym">Anadara granosa</name>
    <dbReference type="NCBI Taxonomy" id="220873"/>
    <lineage>
        <taxon>Eukaryota</taxon>
        <taxon>Metazoa</taxon>
        <taxon>Spiralia</taxon>
        <taxon>Lophotrochozoa</taxon>
        <taxon>Mollusca</taxon>
        <taxon>Bivalvia</taxon>
        <taxon>Autobranchia</taxon>
        <taxon>Pteriomorphia</taxon>
        <taxon>Arcoida</taxon>
        <taxon>Arcoidea</taxon>
        <taxon>Arcidae</taxon>
        <taxon>Tegillarca</taxon>
    </lineage>
</organism>
<evidence type="ECO:0000256" key="3">
    <source>
        <dbReference type="ARBA" id="ARBA00022576"/>
    </source>
</evidence>
<dbReference type="InterPro" id="IPR015424">
    <property type="entry name" value="PyrdxlP-dep_Trfase"/>
</dbReference>
<evidence type="ECO:0000256" key="4">
    <source>
        <dbReference type="ARBA" id="ARBA00022679"/>
    </source>
</evidence>